<evidence type="ECO:0000313" key="4">
    <source>
        <dbReference type="Proteomes" id="UP001501586"/>
    </source>
</evidence>
<name>A0ABP8EMU4_9MICO</name>
<dbReference type="EMBL" id="BAABAZ010000012">
    <property type="protein sequence ID" value="GAA4285248.1"/>
    <property type="molecule type" value="Genomic_DNA"/>
</dbReference>
<dbReference type="PANTHER" id="PTHR37313">
    <property type="entry name" value="UPF0749 PROTEIN RV1825"/>
    <property type="match status" value="1"/>
</dbReference>
<accession>A0ABP8EMU4</accession>
<evidence type="ECO:0000256" key="2">
    <source>
        <dbReference type="SAM" id="MobiDB-lite"/>
    </source>
</evidence>
<dbReference type="InterPro" id="IPR010273">
    <property type="entry name" value="DUF881"/>
</dbReference>
<reference evidence="4" key="1">
    <citation type="journal article" date="2019" name="Int. J. Syst. Evol. Microbiol.">
        <title>The Global Catalogue of Microorganisms (GCM) 10K type strain sequencing project: providing services to taxonomists for standard genome sequencing and annotation.</title>
        <authorList>
            <consortium name="The Broad Institute Genomics Platform"/>
            <consortium name="The Broad Institute Genome Sequencing Center for Infectious Disease"/>
            <person name="Wu L."/>
            <person name="Ma J."/>
        </authorList>
    </citation>
    <scope>NUCLEOTIDE SEQUENCE [LARGE SCALE GENOMIC DNA]</scope>
    <source>
        <strain evidence="4">JCM 17458</strain>
    </source>
</reference>
<comment type="caution">
    <text evidence="3">The sequence shown here is derived from an EMBL/GenBank/DDBJ whole genome shotgun (WGS) entry which is preliminary data.</text>
</comment>
<gene>
    <name evidence="3" type="ORF">GCM10022261_27790</name>
</gene>
<feature type="region of interest" description="Disordered" evidence="2">
    <location>
        <begin position="1"/>
        <end position="38"/>
    </location>
</feature>
<keyword evidence="4" id="KW-1185">Reference proteome</keyword>
<protein>
    <submittedName>
        <fullName evidence="3">DUF881 domain-containing protein</fullName>
    </submittedName>
</protein>
<proteinExistence type="inferred from homology"/>
<feature type="compositionally biased region" description="Basic and acidic residues" evidence="2">
    <location>
        <begin position="24"/>
        <end position="38"/>
    </location>
</feature>
<feature type="region of interest" description="Disordered" evidence="2">
    <location>
        <begin position="283"/>
        <end position="307"/>
    </location>
</feature>
<comment type="similarity">
    <text evidence="1">Belongs to the UPF0749 family.</text>
</comment>
<dbReference type="PANTHER" id="PTHR37313:SF1">
    <property type="entry name" value="UPF0749 PROTEIN RV1823"/>
    <property type="match status" value="1"/>
</dbReference>
<dbReference type="Proteomes" id="UP001501586">
    <property type="component" value="Unassembled WGS sequence"/>
</dbReference>
<dbReference type="Gene3D" id="3.30.70.1880">
    <property type="entry name" value="Protein of unknown function DUF881"/>
    <property type="match status" value="1"/>
</dbReference>
<evidence type="ECO:0000256" key="1">
    <source>
        <dbReference type="ARBA" id="ARBA00009108"/>
    </source>
</evidence>
<evidence type="ECO:0000313" key="3">
    <source>
        <dbReference type="EMBL" id="GAA4285248.1"/>
    </source>
</evidence>
<organism evidence="3 4">
    <name type="scientific">Brevibacterium daeguense</name>
    <dbReference type="NCBI Taxonomy" id="909936"/>
    <lineage>
        <taxon>Bacteria</taxon>
        <taxon>Bacillati</taxon>
        <taxon>Actinomycetota</taxon>
        <taxon>Actinomycetes</taxon>
        <taxon>Micrococcales</taxon>
        <taxon>Brevibacteriaceae</taxon>
        <taxon>Brevibacterium</taxon>
    </lineage>
</organism>
<sequence>MVPRTLGEEESMADDHRDRRRARRFAERRITSREYDRPRQSYSSSLLESLWNRTPEPDYAIAARNRQPRTKASKARSGAAAIVLGVVFTASAVQVLRTEQTQRGTTEFLLEQIETQSAANEELAIENERRIAERAEAQQAVLSPEEAQKLTAVAISAGAEELSGPGAVVTLQDRQQARGDGDPRALAGTENAVQDTDLQTVVNGLFALGAEGVAINGHRLTSWSAVRGAGSAILVNYDPVEPPYEVVAVGSEQLGEEFLDSPTADYLATLRSEFGIVTDVSSEETSIPAAEVSAPRYAAPADQEDLL</sequence>
<dbReference type="Pfam" id="PF05949">
    <property type="entry name" value="DUF881"/>
    <property type="match status" value="1"/>
</dbReference>